<gene>
    <name evidence="2" type="ORF">DRF59_12595</name>
</gene>
<proteinExistence type="predicted"/>
<evidence type="ECO:0000256" key="1">
    <source>
        <dbReference type="SAM" id="SignalP"/>
    </source>
</evidence>
<keyword evidence="1" id="KW-0732">Signal</keyword>
<evidence type="ECO:0000313" key="3">
    <source>
        <dbReference type="Proteomes" id="UP000256769"/>
    </source>
</evidence>
<evidence type="ECO:0000313" key="2">
    <source>
        <dbReference type="EMBL" id="REC66304.1"/>
    </source>
</evidence>
<evidence type="ECO:0008006" key="4">
    <source>
        <dbReference type="Google" id="ProtNLM"/>
    </source>
</evidence>
<name>A0A3D9CKP8_9FLAO</name>
<comment type="caution">
    <text evidence="2">The sequence shown here is derived from an EMBL/GenBank/DDBJ whole genome shotgun (WGS) entry which is preliminary data.</text>
</comment>
<dbReference type="Proteomes" id="UP000256769">
    <property type="component" value="Unassembled WGS sequence"/>
</dbReference>
<dbReference type="EMBL" id="QNUE01000009">
    <property type="protein sequence ID" value="REC66304.1"/>
    <property type="molecule type" value="Genomic_DNA"/>
</dbReference>
<keyword evidence="3" id="KW-1185">Reference proteome</keyword>
<dbReference type="AlphaFoldDB" id="A0A3D9CKP8"/>
<sequence>MKKNTILIVSLFIGFSAYGQVGINTESPKATLDVVAKAADVTVTDGIIAPRLTGNQLRSKTYTAEQTGALVYVTAPDTAPAGQTVNVTSIGYYYFNGTQWISTAGNDVNIYNANGTLTNARRITLGGNSLTVQGTGQSTVFNPNTGLLQTGLATSATKHASGIFTAADNNGNAISSRLIFQIYPEQAGQIIADNDARALALSTHLTTQSAPITFSTSRGNSTEGTEKMRITGEGNIGINTGTPTEKFDNNGITRLRSLPLSGTANAIYTLPAGNGASASQDQTFTATRTVVADSNGVLGYVNGLPSTGGGTPPTGSINVGETISQIYAVPSAAANVNTFNLGAYVSANGLPALPVIDGLQINLQGVNSTYYDPRIYNISSAPQLISFQSFATQVNENRTSLNNTVAAGNYLQMDANNIVFWTTTAAEVETSNVQVQIDANTYRWYEFKWWCMEIGTTKKIFLSVTRKA</sequence>
<reference evidence="2 3" key="1">
    <citation type="journal article" date="2007" name="Int. J. Syst. Evol. Microbiol.">
        <title>Chryseobacterium flavum sp. nov., isolated from polluted soil.</title>
        <authorList>
            <person name="Zhou Y."/>
            <person name="Dong J."/>
            <person name="Wang X."/>
            <person name="Huang X."/>
            <person name="Zhang K.Y."/>
            <person name="Zhang Y.Q."/>
            <person name="Guo Y.F."/>
            <person name="Lai R."/>
            <person name="Li W.J."/>
        </authorList>
    </citation>
    <scope>NUCLEOTIDE SEQUENCE [LARGE SCALE GENOMIC DNA]</scope>
    <source>
        <strain evidence="2 3">KCTC 12877</strain>
    </source>
</reference>
<accession>A0A3D9CKP8</accession>
<protein>
    <recommendedName>
        <fullName evidence="4">T9SS C-terminal target domain-containing protein</fullName>
    </recommendedName>
</protein>
<feature type="chain" id="PRO_5017685454" description="T9SS C-terminal target domain-containing protein" evidence="1">
    <location>
        <begin position="20"/>
        <end position="468"/>
    </location>
</feature>
<feature type="signal peptide" evidence="1">
    <location>
        <begin position="1"/>
        <end position="19"/>
    </location>
</feature>
<organism evidence="2 3">
    <name type="scientific">Chryseobacterium flavum</name>
    <dbReference type="NCBI Taxonomy" id="415851"/>
    <lineage>
        <taxon>Bacteria</taxon>
        <taxon>Pseudomonadati</taxon>
        <taxon>Bacteroidota</taxon>
        <taxon>Flavobacteriia</taxon>
        <taxon>Flavobacteriales</taxon>
        <taxon>Weeksellaceae</taxon>
        <taxon>Chryseobacterium group</taxon>
        <taxon>Chryseobacterium</taxon>
    </lineage>
</organism>
<dbReference type="OrthoDB" id="1264562at2"/>
<dbReference type="RefSeq" id="WP_115960444.1">
    <property type="nucleotide sequence ID" value="NZ_CBCRVL010000025.1"/>
</dbReference>